<accession>A0A955RI27</accession>
<evidence type="ECO:0000256" key="1">
    <source>
        <dbReference type="SAM" id="Phobius"/>
    </source>
</evidence>
<feature type="non-terminal residue" evidence="2">
    <location>
        <position position="1"/>
    </location>
</feature>
<name>A0A955RI27_9BACT</name>
<keyword evidence="1" id="KW-0812">Transmembrane</keyword>
<reference evidence="2" key="2">
    <citation type="journal article" date="2021" name="Microbiome">
        <title>Successional dynamics and alternative stable states in a saline activated sludge microbial community over 9 years.</title>
        <authorList>
            <person name="Wang Y."/>
            <person name="Ye J."/>
            <person name="Ju F."/>
            <person name="Liu L."/>
            <person name="Boyd J.A."/>
            <person name="Deng Y."/>
            <person name="Parks D.H."/>
            <person name="Jiang X."/>
            <person name="Yin X."/>
            <person name="Woodcroft B.J."/>
            <person name="Tyson G.W."/>
            <person name="Hugenholtz P."/>
            <person name="Polz M.F."/>
            <person name="Zhang T."/>
        </authorList>
    </citation>
    <scope>NUCLEOTIDE SEQUENCE</scope>
    <source>
        <strain evidence="2">HKST-UBA10</strain>
    </source>
</reference>
<protein>
    <submittedName>
        <fullName evidence="2">Uncharacterized protein</fullName>
    </submittedName>
</protein>
<keyword evidence="1" id="KW-0472">Membrane</keyword>
<comment type="caution">
    <text evidence="2">The sequence shown here is derived from an EMBL/GenBank/DDBJ whole genome shotgun (WGS) entry which is preliminary data.</text>
</comment>
<keyword evidence="1" id="KW-1133">Transmembrane helix</keyword>
<feature type="transmembrane region" description="Helical" evidence="1">
    <location>
        <begin position="50"/>
        <end position="71"/>
    </location>
</feature>
<evidence type="ECO:0000313" key="3">
    <source>
        <dbReference type="Proteomes" id="UP000782843"/>
    </source>
</evidence>
<organism evidence="2 3">
    <name type="scientific">Candidatus Dojkabacteria bacterium</name>
    <dbReference type="NCBI Taxonomy" id="2099670"/>
    <lineage>
        <taxon>Bacteria</taxon>
        <taxon>Candidatus Dojkabacteria</taxon>
    </lineage>
</organism>
<evidence type="ECO:0000313" key="2">
    <source>
        <dbReference type="EMBL" id="MCA9382362.1"/>
    </source>
</evidence>
<reference evidence="2" key="1">
    <citation type="submission" date="2020-04" db="EMBL/GenBank/DDBJ databases">
        <authorList>
            <person name="Zhang T."/>
        </authorList>
    </citation>
    <scope>NUCLEOTIDE SEQUENCE</scope>
    <source>
        <strain evidence="2">HKST-UBA10</strain>
    </source>
</reference>
<sequence>KRFLPLNSLQKDFVNIQILNDLGSENSEGLSLAVLKLANSVLTTMAQKTMLIYLALFITSLVVVISVELYMKKRHAYDKF</sequence>
<gene>
    <name evidence="2" type="ORF">KC660_03075</name>
</gene>
<proteinExistence type="predicted"/>
<dbReference type="Proteomes" id="UP000782843">
    <property type="component" value="Unassembled WGS sequence"/>
</dbReference>
<dbReference type="EMBL" id="JAGQLG010000118">
    <property type="protein sequence ID" value="MCA9382362.1"/>
    <property type="molecule type" value="Genomic_DNA"/>
</dbReference>
<dbReference type="AlphaFoldDB" id="A0A955RI27"/>